<protein>
    <submittedName>
        <fullName evidence="2">Uncharacterized protein</fullName>
    </submittedName>
</protein>
<sequence length="62" mass="6860">MSTTPLDVPVDMSQDMTQDMTQDEVRWAFYRAALAAWADAAGRAPVPAPRVSPDDALRRSPR</sequence>
<feature type="compositionally biased region" description="Basic and acidic residues" evidence="1">
    <location>
        <begin position="52"/>
        <end position="62"/>
    </location>
</feature>
<organism evidence="2 3">
    <name type="scientific">Actinomycetospora aurantiaca</name>
    <dbReference type="NCBI Taxonomy" id="3129233"/>
    <lineage>
        <taxon>Bacteria</taxon>
        <taxon>Bacillati</taxon>
        <taxon>Actinomycetota</taxon>
        <taxon>Actinomycetes</taxon>
        <taxon>Pseudonocardiales</taxon>
        <taxon>Pseudonocardiaceae</taxon>
        <taxon>Actinomycetospora</taxon>
    </lineage>
</organism>
<dbReference type="RefSeq" id="WP_337695351.1">
    <property type="nucleotide sequence ID" value="NZ_JBBEGN010000005.1"/>
</dbReference>
<accession>A0ABU8MP67</accession>
<dbReference type="Proteomes" id="UP001385809">
    <property type="component" value="Unassembled WGS sequence"/>
</dbReference>
<feature type="compositionally biased region" description="Low complexity" evidence="1">
    <location>
        <begin position="41"/>
        <end position="51"/>
    </location>
</feature>
<evidence type="ECO:0000313" key="3">
    <source>
        <dbReference type="Proteomes" id="UP001385809"/>
    </source>
</evidence>
<keyword evidence="3" id="KW-1185">Reference proteome</keyword>
<evidence type="ECO:0000256" key="1">
    <source>
        <dbReference type="SAM" id="MobiDB-lite"/>
    </source>
</evidence>
<feature type="region of interest" description="Disordered" evidence="1">
    <location>
        <begin position="41"/>
        <end position="62"/>
    </location>
</feature>
<name>A0ABU8MP67_9PSEU</name>
<evidence type="ECO:0000313" key="2">
    <source>
        <dbReference type="EMBL" id="MEJ2868784.1"/>
    </source>
</evidence>
<reference evidence="2 3" key="1">
    <citation type="submission" date="2024-03" db="EMBL/GenBank/DDBJ databases">
        <title>Actinomycetospora sp. OC33-EN08, a novel actinomycete isolated from wild orchid (Aerides multiflora).</title>
        <authorList>
            <person name="Suriyachadkun C."/>
        </authorList>
    </citation>
    <scope>NUCLEOTIDE SEQUENCE [LARGE SCALE GENOMIC DNA]</scope>
    <source>
        <strain evidence="2 3">OC33-EN08</strain>
    </source>
</reference>
<proteinExistence type="predicted"/>
<dbReference type="EMBL" id="JBBEGN010000005">
    <property type="protein sequence ID" value="MEJ2868784.1"/>
    <property type="molecule type" value="Genomic_DNA"/>
</dbReference>
<comment type="caution">
    <text evidence="2">The sequence shown here is derived from an EMBL/GenBank/DDBJ whole genome shotgun (WGS) entry which is preliminary data.</text>
</comment>
<gene>
    <name evidence="2" type="ORF">WCD74_13515</name>
</gene>